<feature type="compositionally biased region" description="Polar residues" evidence="1">
    <location>
        <begin position="1"/>
        <end position="22"/>
    </location>
</feature>
<evidence type="ECO:0000313" key="3">
    <source>
        <dbReference type="Proteomes" id="UP001310594"/>
    </source>
</evidence>
<feature type="region of interest" description="Disordered" evidence="1">
    <location>
        <begin position="1"/>
        <end position="45"/>
    </location>
</feature>
<evidence type="ECO:0000256" key="1">
    <source>
        <dbReference type="SAM" id="MobiDB-lite"/>
    </source>
</evidence>
<comment type="caution">
    <text evidence="2">The sequence shown here is derived from an EMBL/GenBank/DDBJ whole genome shotgun (WGS) entry which is preliminary data.</text>
</comment>
<protein>
    <submittedName>
        <fullName evidence="2">Uncharacterized protein</fullName>
    </submittedName>
</protein>
<accession>A0AAN7VXD7</accession>
<feature type="region of interest" description="Disordered" evidence="1">
    <location>
        <begin position="60"/>
        <end position="90"/>
    </location>
</feature>
<proteinExistence type="predicted"/>
<dbReference type="Proteomes" id="UP001310594">
    <property type="component" value="Unassembled WGS sequence"/>
</dbReference>
<organism evidence="2 3">
    <name type="scientific">Elasticomyces elasticus</name>
    <dbReference type="NCBI Taxonomy" id="574655"/>
    <lineage>
        <taxon>Eukaryota</taxon>
        <taxon>Fungi</taxon>
        <taxon>Dikarya</taxon>
        <taxon>Ascomycota</taxon>
        <taxon>Pezizomycotina</taxon>
        <taxon>Dothideomycetes</taxon>
        <taxon>Dothideomycetidae</taxon>
        <taxon>Mycosphaerellales</taxon>
        <taxon>Teratosphaeriaceae</taxon>
        <taxon>Elasticomyces</taxon>
    </lineage>
</organism>
<gene>
    <name evidence="2" type="ORF">LTR97_011216</name>
</gene>
<dbReference type="AlphaFoldDB" id="A0AAN7VXD7"/>
<dbReference type="EMBL" id="JAVRQU010000020">
    <property type="protein sequence ID" value="KAK5692043.1"/>
    <property type="molecule type" value="Genomic_DNA"/>
</dbReference>
<reference evidence="2" key="1">
    <citation type="submission" date="2023-08" db="EMBL/GenBank/DDBJ databases">
        <title>Black Yeasts Isolated from many extreme environments.</title>
        <authorList>
            <person name="Coleine C."/>
            <person name="Stajich J.E."/>
            <person name="Selbmann L."/>
        </authorList>
    </citation>
    <scope>NUCLEOTIDE SEQUENCE</scope>
    <source>
        <strain evidence="2">CCFEE 5810</strain>
    </source>
</reference>
<feature type="compositionally biased region" description="Polar residues" evidence="1">
    <location>
        <begin position="60"/>
        <end position="71"/>
    </location>
</feature>
<feature type="compositionally biased region" description="Basic and acidic residues" evidence="1">
    <location>
        <begin position="31"/>
        <end position="42"/>
    </location>
</feature>
<name>A0AAN7VXD7_9PEZI</name>
<evidence type="ECO:0000313" key="2">
    <source>
        <dbReference type="EMBL" id="KAK5692043.1"/>
    </source>
</evidence>
<sequence>MSTPHQHQQRQLTCSQVPSGPNRTAAPKPQVELKEDSQKMWTDDDWPTLPIASKIVAEKQGSTPLALPTSQRESKDKGAQNASKVRKPIKRSRGLMDLPGEIRNHIYSFVRSAAINIEDRRQTWIQSPLAWVDPRITIEYRDFYFSCRTFWIDVRVKTAGWARRIQTWHAWLERLPERDASALSRLMIYGDSGPERIEISRNPARVVLSRKKGDTWYEREDDDVEQLAVSAIARSCGGHFSKHEIMRIGEEVLWKFPVWDPYGPLS</sequence>